<feature type="region of interest" description="Disordered" evidence="1">
    <location>
        <begin position="269"/>
        <end position="291"/>
    </location>
</feature>
<dbReference type="HOGENOM" id="CLU_055594_1_0_3"/>
<dbReference type="eggNOG" id="COG3415">
    <property type="taxonomic scope" value="Bacteria"/>
</dbReference>
<gene>
    <name evidence="2" type="primary">rne</name>
    <name evidence="2" type="ORF">GKIL_1506</name>
</gene>
<reference evidence="2 3" key="1">
    <citation type="journal article" date="2013" name="PLoS ONE">
        <title>Cultivation and Complete Genome Sequencing of Gloeobacter kilaueensis sp. nov., from a Lava Cave in Kilauea Caldera, Hawai'i.</title>
        <authorList>
            <person name="Saw J.H."/>
            <person name="Schatz M."/>
            <person name="Brown M.V."/>
            <person name="Kunkel D.D."/>
            <person name="Foster J.S."/>
            <person name="Shick H."/>
            <person name="Christensen S."/>
            <person name="Hou S."/>
            <person name="Wan X."/>
            <person name="Donachie S.P."/>
        </authorList>
    </citation>
    <scope>NUCLEOTIDE SEQUENCE [LARGE SCALE GENOMIC DNA]</scope>
    <source>
        <strain evidence="3">JS</strain>
    </source>
</reference>
<evidence type="ECO:0000313" key="2">
    <source>
        <dbReference type="EMBL" id="AGY57752.1"/>
    </source>
</evidence>
<dbReference type="Gene3D" id="1.10.10.60">
    <property type="entry name" value="Homeodomain-like"/>
    <property type="match status" value="1"/>
</dbReference>
<dbReference type="EMBL" id="CP003587">
    <property type="protein sequence ID" value="AGY57752.1"/>
    <property type="molecule type" value="Genomic_DNA"/>
</dbReference>
<dbReference type="Pfam" id="PF13384">
    <property type="entry name" value="HTH_23"/>
    <property type="match status" value="1"/>
</dbReference>
<name>U5QFK7_GLOK1</name>
<evidence type="ECO:0000313" key="3">
    <source>
        <dbReference type="Proteomes" id="UP000017396"/>
    </source>
</evidence>
<protein>
    <submittedName>
        <fullName evidence="2">Ribonuclease E</fullName>
    </submittedName>
</protein>
<sequence length="424" mass="46482">MARAKLTEQEKQEILRLYRETSITTTRLADQFGVSTSTVSRLLRSELSEEEYASLSANRRTARSEEAAPAAAIERTDGTSQPELEIEATDPTPEPEPEAASPALAAIEAPPPSAPPDEVPVAEIAPEVRSEELVATTLPEPEAALSPEPDGEASRRRRRRSAPPPPPVPEPEPEPVAVEPVEEPAIAIVEAPPLLAMELPLVPAEPEVAEAVVLPPPVEESQPQPVRSRILKKSDLARMNPPPAAPVPSQYAELEAEFAQSANRIAGEEFDDEDDFEEEEEDDGIPLEPEPVAAGPAVPIEVLPFVEAAFPRICWVVVDRASELMTRPLRDFNNIGTIPDTEREAITLPIFENQRVARRFSSHYHRPLRLPVHLLSSTRQYLLRKGITRLLVGKQVYSLDQNAGLDIDAESAAFNGSEPEQEEF</sequence>
<dbReference type="STRING" id="1183438.GKIL_1506"/>
<accession>U5QFK7</accession>
<organism evidence="2 3">
    <name type="scientific">Gloeobacter kilaueensis (strain ATCC BAA-2537 / CCAP 1431/1 / ULC 316 / JS1)</name>
    <dbReference type="NCBI Taxonomy" id="1183438"/>
    <lineage>
        <taxon>Bacteria</taxon>
        <taxon>Bacillati</taxon>
        <taxon>Cyanobacteriota</taxon>
        <taxon>Cyanophyceae</taxon>
        <taxon>Gloeobacterales</taxon>
        <taxon>Gloeobacteraceae</taxon>
        <taxon>Gloeobacter</taxon>
    </lineage>
</organism>
<proteinExistence type="predicted"/>
<feature type="compositionally biased region" description="Acidic residues" evidence="1">
    <location>
        <begin position="269"/>
        <end position="285"/>
    </location>
</feature>
<dbReference type="RefSeq" id="WP_023172859.1">
    <property type="nucleotide sequence ID" value="NC_022600.1"/>
</dbReference>
<keyword evidence="3" id="KW-1185">Reference proteome</keyword>
<evidence type="ECO:0000256" key="1">
    <source>
        <dbReference type="SAM" id="MobiDB-lite"/>
    </source>
</evidence>
<feature type="compositionally biased region" description="Low complexity" evidence="1">
    <location>
        <begin position="138"/>
        <end position="148"/>
    </location>
</feature>
<feature type="compositionally biased region" description="Low complexity" evidence="1">
    <location>
        <begin position="98"/>
        <end position="108"/>
    </location>
</feature>
<feature type="compositionally biased region" description="Pro residues" evidence="1">
    <location>
        <begin position="109"/>
        <end position="118"/>
    </location>
</feature>
<feature type="region of interest" description="Disordered" evidence="1">
    <location>
        <begin position="48"/>
        <end position="179"/>
    </location>
</feature>
<dbReference type="AlphaFoldDB" id="U5QFK7"/>
<feature type="compositionally biased region" description="Acidic residues" evidence="1">
    <location>
        <begin position="84"/>
        <end position="97"/>
    </location>
</feature>
<dbReference type="Proteomes" id="UP000017396">
    <property type="component" value="Chromosome"/>
</dbReference>
<dbReference type="KEGG" id="glj:GKIL_1506"/>